<dbReference type="PANTHER" id="PTHR30481:SF3">
    <property type="entry name" value="DNA ADENINE METHYLASE"/>
    <property type="match status" value="1"/>
</dbReference>
<dbReference type="GO" id="GO:0032259">
    <property type="term" value="P:methylation"/>
    <property type="evidence" value="ECO:0007669"/>
    <property type="project" value="UniProtKB-KW"/>
</dbReference>
<dbReference type="GO" id="GO:1904047">
    <property type="term" value="F:S-adenosyl-L-methionine binding"/>
    <property type="evidence" value="ECO:0007669"/>
    <property type="project" value="TreeGrafter"/>
</dbReference>
<keyword evidence="3 7" id="KW-0489">Methyltransferase</keyword>
<dbReference type="InterPro" id="IPR023095">
    <property type="entry name" value="Ade_MeTrfase_dom_2"/>
</dbReference>
<keyword evidence="8" id="KW-1185">Reference proteome</keyword>
<evidence type="ECO:0000256" key="3">
    <source>
        <dbReference type="ARBA" id="ARBA00022603"/>
    </source>
</evidence>
<keyword evidence="4" id="KW-0808">Transferase</keyword>
<proteinExistence type="inferred from homology"/>
<dbReference type="EMBL" id="CP023668">
    <property type="protein sequence ID" value="ATG97835.1"/>
    <property type="molecule type" value="Genomic_DNA"/>
</dbReference>
<dbReference type="GO" id="GO:0009307">
    <property type="term" value="P:DNA restriction-modification system"/>
    <property type="evidence" value="ECO:0007669"/>
    <property type="project" value="InterPro"/>
</dbReference>
<reference evidence="7 8" key="1">
    <citation type="submission" date="2017-09" db="EMBL/GenBank/DDBJ databases">
        <title>SPAdes assembly of the Mesoplasma lactucae genome.</title>
        <authorList>
            <person name="Knight T.F."/>
            <person name="Rubinstein R."/>
            <person name="Citino T."/>
        </authorList>
    </citation>
    <scope>NUCLEOTIDE SEQUENCE [LARGE SCALE GENOMIC DNA]</scope>
    <source>
        <strain evidence="7 8">831-C4</strain>
    </source>
</reference>
<evidence type="ECO:0000256" key="6">
    <source>
        <dbReference type="ARBA" id="ARBA00047942"/>
    </source>
</evidence>
<dbReference type="AlphaFoldDB" id="A0A291ISB4"/>
<dbReference type="PRINTS" id="PR00505">
    <property type="entry name" value="D12N6MTFRASE"/>
</dbReference>
<evidence type="ECO:0000256" key="5">
    <source>
        <dbReference type="ARBA" id="ARBA00022691"/>
    </source>
</evidence>
<comment type="catalytic activity">
    <reaction evidence="6">
        <text>a 2'-deoxyadenosine in DNA + S-adenosyl-L-methionine = an N(6)-methyl-2'-deoxyadenosine in DNA + S-adenosyl-L-homocysteine + H(+)</text>
        <dbReference type="Rhea" id="RHEA:15197"/>
        <dbReference type="Rhea" id="RHEA-COMP:12418"/>
        <dbReference type="Rhea" id="RHEA-COMP:12419"/>
        <dbReference type="ChEBI" id="CHEBI:15378"/>
        <dbReference type="ChEBI" id="CHEBI:57856"/>
        <dbReference type="ChEBI" id="CHEBI:59789"/>
        <dbReference type="ChEBI" id="CHEBI:90615"/>
        <dbReference type="ChEBI" id="CHEBI:90616"/>
        <dbReference type="EC" id="2.1.1.72"/>
    </reaction>
</comment>
<dbReference type="PIRSF" id="PIRSF000398">
    <property type="entry name" value="M_m6A_EcoRV"/>
    <property type="match status" value="1"/>
</dbReference>
<evidence type="ECO:0000313" key="7">
    <source>
        <dbReference type="EMBL" id="ATG97835.1"/>
    </source>
</evidence>
<protein>
    <recommendedName>
        <fullName evidence="2">site-specific DNA-methyltransferase (adenine-specific)</fullName>
        <ecNumber evidence="2">2.1.1.72</ecNumber>
    </recommendedName>
</protein>
<dbReference type="SUPFAM" id="SSF53335">
    <property type="entry name" value="S-adenosyl-L-methionine-dependent methyltransferases"/>
    <property type="match status" value="1"/>
</dbReference>
<name>A0A291ISB4_9MOLU</name>
<dbReference type="GO" id="GO:0006298">
    <property type="term" value="P:mismatch repair"/>
    <property type="evidence" value="ECO:0007669"/>
    <property type="project" value="TreeGrafter"/>
</dbReference>
<comment type="similarity">
    <text evidence="1">Belongs to the N(4)/N(6)-methyltransferase family.</text>
</comment>
<evidence type="ECO:0000313" key="8">
    <source>
        <dbReference type="Proteomes" id="UP000232227"/>
    </source>
</evidence>
<dbReference type="InterPro" id="IPR029063">
    <property type="entry name" value="SAM-dependent_MTases_sf"/>
</dbReference>
<dbReference type="REBASE" id="222337">
    <property type="entry name" value="M2.MlaC4ORF3535P"/>
</dbReference>
<dbReference type="GO" id="GO:0009007">
    <property type="term" value="F:site-specific DNA-methyltransferase (adenine-specific) activity"/>
    <property type="evidence" value="ECO:0007669"/>
    <property type="project" value="UniProtKB-EC"/>
</dbReference>
<dbReference type="OrthoDB" id="9805629at2"/>
<evidence type="ECO:0000256" key="1">
    <source>
        <dbReference type="ARBA" id="ARBA00006594"/>
    </source>
</evidence>
<dbReference type="Gene3D" id="3.40.50.150">
    <property type="entry name" value="Vaccinia Virus protein VP39"/>
    <property type="match status" value="1"/>
</dbReference>
<evidence type="ECO:0000256" key="4">
    <source>
        <dbReference type="ARBA" id="ARBA00022679"/>
    </source>
</evidence>
<sequence length="292" mass="34712">MNQIQKFIPDDISTWIEPFLGGGSPALNVKANFYILNDLDPNIIGLHKYLAKNANNKEKFFKSQKRTIQKYNLSSSYWNINMPSAELKLEFKKTYYSKKNWTGYKKLKDDFNNKKKTNFKDLYLLLVYGFNHMIRFNSHGDFNLPVGNVDFNNNVVVALNNYFDWIIENDISFYNLDYKEFLKVALNKAPIKEKMFVFLDPPYLVSNSEYNKLWNKKMEEELYKIIDILDEKNINFGITNLAIHKGRENEIFNKWRKKYLSYDLNSNFISYHDNSVKKSREVYVTNYGKTKK</sequence>
<dbReference type="Pfam" id="PF02086">
    <property type="entry name" value="MethyltransfD12"/>
    <property type="match status" value="1"/>
</dbReference>
<dbReference type="KEGG" id="mlac:CP520_03540"/>
<evidence type="ECO:0000256" key="2">
    <source>
        <dbReference type="ARBA" id="ARBA00011900"/>
    </source>
</evidence>
<organism evidence="7 8">
    <name type="scientific">Mesoplasma lactucae ATCC 49193</name>
    <dbReference type="NCBI Taxonomy" id="81460"/>
    <lineage>
        <taxon>Bacteria</taxon>
        <taxon>Bacillati</taxon>
        <taxon>Mycoplasmatota</taxon>
        <taxon>Mollicutes</taxon>
        <taxon>Entomoplasmatales</taxon>
        <taxon>Entomoplasmataceae</taxon>
        <taxon>Mesoplasma</taxon>
    </lineage>
</organism>
<dbReference type="Proteomes" id="UP000232227">
    <property type="component" value="Chromosome"/>
</dbReference>
<accession>A0A291ISB4</accession>
<dbReference type="Gene3D" id="1.10.1020.10">
    <property type="entry name" value="Adenine-specific Methyltransferase, Domain 2"/>
    <property type="match status" value="1"/>
</dbReference>
<keyword evidence="5" id="KW-0949">S-adenosyl-L-methionine</keyword>
<dbReference type="InterPro" id="IPR012327">
    <property type="entry name" value="MeTrfase_D12"/>
</dbReference>
<dbReference type="PANTHER" id="PTHR30481">
    <property type="entry name" value="DNA ADENINE METHYLASE"/>
    <property type="match status" value="1"/>
</dbReference>
<gene>
    <name evidence="7" type="ORF">CP520_03540</name>
</gene>
<dbReference type="EC" id="2.1.1.72" evidence="2"/>
<dbReference type="GO" id="GO:0043565">
    <property type="term" value="F:sequence-specific DNA binding"/>
    <property type="evidence" value="ECO:0007669"/>
    <property type="project" value="TreeGrafter"/>
</dbReference>
<dbReference type="InterPro" id="IPR012263">
    <property type="entry name" value="M_m6A_EcoRV"/>
</dbReference>